<evidence type="ECO:0000256" key="3">
    <source>
        <dbReference type="ARBA" id="ARBA00012438"/>
    </source>
</evidence>
<dbReference type="FunFam" id="3.30.565.10:FF:000010">
    <property type="entry name" value="Sensor histidine kinase RcsC"/>
    <property type="match status" value="1"/>
</dbReference>
<proteinExistence type="predicted"/>
<dbReference type="InterPro" id="IPR001789">
    <property type="entry name" value="Sig_transdc_resp-reg_receiver"/>
</dbReference>
<feature type="transmembrane region" description="Helical" evidence="15">
    <location>
        <begin position="129"/>
        <end position="151"/>
    </location>
</feature>
<evidence type="ECO:0000313" key="18">
    <source>
        <dbReference type="EMBL" id="XDO97502.1"/>
    </source>
</evidence>
<keyword evidence="5" id="KW-0808">Transferase</keyword>
<evidence type="ECO:0000259" key="17">
    <source>
        <dbReference type="PROSITE" id="PS50110"/>
    </source>
</evidence>
<feature type="modified residue" description="4-aspartylphosphate" evidence="13">
    <location>
        <position position="504"/>
    </location>
</feature>
<dbReference type="InterPro" id="IPR005467">
    <property type="entry name" value="His_kinase_dom"/>
</dbReference>
<dbReference type="CDD" id="cd00082">
    <property type="entry name" value="HisKA"/>
    <property type="match status" value="1"/>
</dbReference>
<evidence type="ECO:0000256" key="12">
    <source>
        <dbReference type="ARBA" id="ARBA00023136"/>
    </source>
</evidence>
<evidence type="ECO:0000256" key="15">
    <source>
        <dbReference type="SAM" id="Phobius"/>
    </source>
</evidence>
<dbReference type="InterPro" id="IPR004358">
    <property type="entry name" value="Sig_transdc_His_kin-like_C"/>
</dbReference>
<organism evidence="18">
    <name type="scientific">Caulobacter sp. 73W</name>
    <dbReference type="NCBI Taxonomy" id="3161137"/>
    <lineage>
        <taxon>Bacteria</taxon>
        <taxon>Pseudomonadati</taxon>
        <taxon>Pseudomonadota</taxon>
        <taxon>Alphaproteobacteria</taxon>
        <taxon>Caulobacterales</taxon>
        <taxon>Caulobacteraceae</taxon>
        <taxon>Caulobacter</taxon>
    </lineage>
</organism>
<keyword evidence="7" id="KW-0547">Nucleotide-binding</keyword>
<keyword evidence="6 15" id="KW-0812">Transmembrane</keyword>
<dbReference type="SUPFAM" id="SSF52172">
    <property type="entry name" value="CheY-like"/>
    <property type="match status" value="1"/>
</dbReference>
<feature type="coiled-coil region" evidence="14">
    <location>
        <begin position="178"/>
        <end position="208"/>
    </location>
</feature>
<dbReference type="FunFam" id="1.10.287.130:FF:000004">
    <property type="entry name" value="Ethylene receptor 1"/>
    <property type="match status" value="1"/>
</dbReference>
<protein>
    <recommendedName>
        <fullName evidence="3">histidine kinase</fullName>
        <ecNumber evidence="3">2.7.13.3</ecNumber>
    </recommendedName>
</protein>
<evidence type="ECO:0000256" key="6">
    <source>
        <dbReference type="ARBA" id="ARBA00022692"/>
    </source>
</evidence>
<name>A0AB39KU69_9CAUL</name>
<dbReference type="PROSITE" id="PS50110">
    <property type="entry name" value="RESPONSE_REGULATORY"/>
    <property type="match status" value="1"/>
</dbReference>
<dbReference type="InterPro" id="IPR003594">
    <property type="entry name" value="HATPase_dom"/>
</dbReference>
<accession>A0AB39KU69</accession>
<dbReference type="RefSeq" id="WP_369060763.1">
    <property type="nucleotide sequence ID" value="NZ_CP158375.1"/>
</dbReference>
<keyword evidence="4 13" id="KW-0597">Phosphoprotein</keyword>
<dbReference type="SMART" id="SM00448">
    <property type="entry name" value="REC"/>
    <property type="match status" value="1"/>
</dbReference>
<dbReference type="CDD" id="cd16922">
    <property type="entry name" value="HATPase_EvgS-ArcB-TorS-like"/>
    <property type="match status" value="1"/>
</dbReference>
<feature type="transmembrane region" description="Helical" evidence="15">
    <location>
        <begin position="74"/>
        <end position="98"/>
    </location>
</feature>
<dbReference type="SUPFAM" id="SSF55874">
    <property type="entry name" value="ATPase domain of HSP90 chaperone/DNA topoisomerase II/histidine kinase"/>
    <property type="match status" value="1"/>
</dbReference>
<dbReference type="Pfam" id="PF00072">
    <property type="entry name" value="Response_reg"/>
    <property type="match status" value="1"/>
</dbReference>
<dbReference type="AlphaFoldDB" id="A0AB39KU69"/>
<feature type="transmembrane region" description="Helical" evidence="15">
    <location>
        <begin position="157"/>
        <end position="178"/>
    </location>
</feature>
<evidence type="ECO:0000256" key="8">
    <source>
        <dbReference type="ARBA" id="ARBA00022777"/>
    </source>
</evidence>
<evidence type="ECO:0000256" key="1">
    <source>
        <dbReference type="ARBA" id="ARBA00000085"/>
    </source>
</evidence>
<dbReference type="SUPFAM" id="SSF47384">
    <property type="entry name" value="Homodimeric domain of signal transducing histidine kinase"/>
    <property type="match status" value="1"/>
</dbReference>
<dbReference type="EC" id="2.7.13.3" evidence="3"/>
<evidence type="ECO:0000256" key="4">
    <source>
        <dbReference type="ARBA" id="ARBA00022553"/>
    </source>
</evidence>
<dbReference type="InterPro" id="IPR036097">
    <property type="entry name" value="HisK_dim/P_sf"/>
</dbReference>
<evidence type="ECO:0000256" key="9">
    <source>
        <dbReference type="ARBA" id="ARBA00022840"/>
    </source>
</evidence>
<feature type="domain" description="Response regulatory" evidence="17">
    <location>
        <begin position="455"/>
        <end position="571"/>
    </location>
</feature>
<dbReference type="PRINTS" id="PR00344">
    <property type="entry name" value="BCTRLSENSOR"/>
</dbReference>
<sequence>MSKTDDYGAVAITRAKELPTRLALAVFLAGVATMLSGPLWPAVWYGCVCVAQAIDWLAFKPIRQAPMATPSRARIWICTLSAMLNTAVYSGIAVYLWFAGGEAGKLFAILQPAGGLLHIALHMHSAWRLFLGAALPHLSYLLFLPLLSGVLSPQDDMLSMTAVTIAGVLYSTHLFVAVRRTVATNAALRQTRDQAEAERRRAEQASAAKSTFLATISHEIRTPMNAVVAAATLLQDDKLTPAQAEHVQMLSHSSEVLLGLLNDVLDLSKIESGKLVLEEVAIDLPAKLEASLHLWRSRAEANGVVMSAEIGDVPARIVTDPLRFQQILSNLLSNAVKFTDAGSIALHAGRLTWPSRLWVEVRDTGVGMTPEVAARIFDRFEQANPGTTRSYGGTGLGLSISRHLAEAMGGSLTVRSEPGVGSVFRLELPMVFGDEGAVDAEPDEETETKGLKQLSVLLAEDHPVNQKIVRLYLEPLGCRVTVAENGQEAVRLAQVQAFDVILMDMQMPILDGIEATRLIRESGANIATPILALTANALLEHRQQWLSVGVETFLTKPLDARGLIEAVVTAIPEGGRRAA</sequence>
<keyword evidence="12 15" id="KW-0472">Membrane</keyword>
<evidence type="ECO:0000259" key="16">
    <source>
        <dbReference type="PROSITE" id="PS50109"/>
    </source>
</evidence>
<dbReference type="Gene3D" id="3.30.565.10">
    <property type="entry name" value="Histidine kinase-like ATPase, C-terminal domain"/>
    <property type="match status" value="1"/>
</dbReference>
<dbReference type="SMART" id="SM00387">
    <property type="entry name" value="HATPase_c"/>
    <property type="match status" value="1"/>
</dbReference>
<dbReference type="GO" id="GO:0016020">
    <property type="term" value="C:membrane"/>
    <property type="evidence" value="ECO:0007669"/>
    <property type="project" value="UniProtKB-SubCell"/>
</dbReference>
<dbReference type="SMART" id="SM00388">
    <property type="entry name" value="HisKA"/>
    <property type="match status" value="1"/>
</dbReference>
<dbReference type="InterPro" id="IPR011006">
    <property type="entry name" value="CheY-like_superfamily"/>
</dbReference>
<evidence type="ECO:0000256" key="7">
    <source>
        <dbReference type="ARBA" id="ARBA00022741"/>
    </source>
</evidence>
<feature type="domain" description="Histidine kinase" evidence="16">
    <location>
        <begin position="215"/>
        <end position="432"/>
    </location>
</feature>
<dbReference type="InterPro" id="IPR036890">
    <property type="entry name" value="HATPase_C_sf"/>
</dbReference>
<dbReference type="CDD" id="cd17546">
    <property type="entry name" value="REC_hyHK_CKI1_RcsC-like"/>
    <property type="match status" value="1"/>
</dbReference>
<dbReference type="Gene3D" id="1.10.287.130">
    <property type="match status" value="1"/>
</dbReference>
<evidence type="ECO:0000256" key="11">
    <source>
        <dbReference type="ARBA" id="ARBA00023012"/>
    </source>
</evidence>
<keyword evidence="10 15" id="KW-1133">Transmembrane helix</keyword>
<keyword evidence="14" id="KW-0175">Coiled coil</keyword>
<keyword evidence="9 18" id="KW-0067">ATP-binding</keyword>
<gene>
    <name evidence="18" type="ORF">ABOZ73_03520</name>
</gene>
<reference evidence="18" key="1">
    <citation type="submission" date="2024-06" db="EMBL/GenBank/DDBJ databases">
        <title>Caulobacter inopinatus, sp. nov.</title>
        <authorList>
            <person name="Donachie S.P."/>
        </authorList>
    </citation>
    <scope>NUCLEOTIDE SEQUENCE</scope>
    <source>
        <strain evidence="18">73W</strain>
    </source>
</reference>
<dbReference type="PANTHER" id="PTHR45339:SF1">
    <property type="entry name" value="HYBRID SIGNAL TRANSDUCTION HISTIDINE KINASE J"/>
    <property type="match status" value="1"/>
</dbReference>
<evidence type="ECO:0000256" key="5">
    <source>
        <dbReference type="ARBA" id="ARBA00022679"/>
    </source>
</evidence>
<comment type="subcellular location">
    <subcellularLocation>
        <location evidence="2">Membrane</location>
    </subcellularLocation>
</comment>
<evidence type="ECO:0000256" key="14">
    <source>
        <dbReference type="SAM" id="Coils"/>
    </source>
</evidence>
<dbReference type="GO" id="GO:0005524">
    <property type="term" value="F:ATP binding"/>
    <property type="evidence" value="ECO:0007669"/>
    <property type="project" value="UniProtKB-KW"/>
</dbReference>
<dbReference type="Pfam" id="PF00512">
    <property type="entry name" value="HisKA"/>
    <property type="match status" value="1"/>
</dbReference>
<evidence type="ECO:0000256" key="10">
    <source>
        <dbReference type="ARBA" id="ARBA00022989"/>
    </source>
</evidence>
<dbReference type="Pfam" id="PF02518">
    <property type="entry name" value="HATPase_c"/>
    <property type="match status" value="1"/>
</dbReference>
<comment type="catalytic activity">
    <reaction evidence="1">
        <text>ATP + protein L-histidine = ADP + protein N-phospho-L-histidine.</text>
        <dbReference type="EC" id="2.7.13.3"/>
    </reaction>
</comment>
<dbReference type="Gene3D" id="3.40.50.2300">
    <property type="match status" value="1"/>
</dbReference>
<dbReference type="EMBL" id="CP158375">
    <property type="protein sequence ID" value="XDO97502.1"/>
    <property type="molecule type" value="Genomic_DNA"/>
</dbReference>
<feature type="transmembrane region" description="Helical" evidence="15">
    <location>
        <begin position="21"/>
        <end position="37"/>
    </location>
</feature>
<dbReference type="GO" id="GO:0000155">
    <property type="term" value="F:phosphorelay sensor kinase activity"/>
    <property type="evidence" value="ECO:0007669"/>
    <property type="project" value="InterPro"/>
</dbReference>
<keyword evidence="8" id="KW-0418">Kinase</keyword>
<dbReference type="PROSITE" id="PS50109">
    <property type="entry name" value="HIS_KIN"/>
    <property type="match status" value="1"/>
</dbReference>
<evidence type="ECO:0000256" key="13">
    <source>
        <dbReference type="PROSITE-ProRule" id="PRU00169"/>
    </source>
</evidence>
<dbReference type="PANTHER" id="PTHR45339">
    <property type="entry name" value="HYBRID SIGNAL TRANSDUCTION HISTIDINE KINASE J"/>
    <property type="match status" value="1"/>
</dbReference>
<keyword evidence="11" id="KW-0902">Two-component regulatory system</keyword>
<evidence type="ECO:0000256" key="2">
    <source>
        <dbReference type="ARBA" id="ARBA00004370"/>
    </source>
</evidence>
<dbReference type="InterPro" id="IPR003661">
    <property type="entry name" value="HisK_dim/P_dom"/>
</dbReference>